<reference evidence="2 3" key="1">
    <citation type="submission" date="2015-05" db="EMBL/GenBank/DDBJ databases">
        <title>Genome sequencing and analysis of members of genus Stenotrophomonas.</title>
        <authorList>
            <person name="Patil P.P."/>
            <person name="Midha S."/>
            <person name="Patil P.B."/>
        </authorList>
    </citation>
    <scope>NUCLEOTIDE SEQUENCE [LARGE SCALE GENOMIC DNA]</scope>
    <source>
        <strain evidence="2 3">DSM 18929</strain>
    </source>
</reference>
<dbReference type="AlphaFoldDB" id="A0A0R0CBK6"/>
<evidence type="ECO:0000313" key="3">
    <source>
        <dbReference type="Proteomes" id="UP000050864"/>
    </source>
</evidence>
<accession>A0A0R0CBK6</accession>
<keyword evidence="3" id="KW-1185">Reference proteome</keyword>
<feature type="transmembrane region" description="Helical" evidence="1">
    <location>
        <begin position="117"/>
        <end position="134"/>
    </location>
</feature>
<gene>
    <name evidence="2" type="ORF">ABB26_11555</name>
</gene>
<dbReference type="NCBIfam" id="NF038065">
    <property type="entry name" value="Pr6Pr"/>
    <property type="match status" value="1"/>
</dbReference>
<dbReference type="EMBL" id="LDJI01000021">
    <property type="protein sequence ID" value="KRG63630.1"/>
    <property type="molecule type" value="Genomic_DNA"/>
</dbReference>
<feature type="transmembrane region" description="Helical" evidence="1">
    <location>
        <begin position="180"/>
        <end position="204"/>
    </location>
</feature>
<feature type="transmembrane region" description="Helical" evidence="1">
    <location>
        <begin position="76"/>
        <end position="97"/>
    </location>
</feature>
<evidence type="ECO:0000256" key="1">
    <source>
        <dbReference type="SAM" id="Phobius"/>
    </source>
</evidence>
<evidence type="ECO:0008006" key="4">
    <source>
        <dbReference type="Google" id="ProtNLM"/>
    </source>
</evidence>
<dbReference type="STRING" id="405444.ABB26_11555"/>
<protein>
    <recommendedName>
        <fullName evidence="4">Integral membrane protein</fullName>
    </recommendedName>
</protein>
<sequence>MDEVASRPALILLAICAWAALLLQFWLSARLALANGGTVLEGTITFFGYFTVLSNLFVALSALLPLVAGNTRLGHFFARPMVLGCATTSIVMVGIGYHFLLRNVWDPQGLQLLADNLLHYVVPISTLMYWLVFTPRIKFDVLAPLVWCAYPLGYLIYVLARGELLAAYPYHFIDVTSIGYPQALLNSLGLFFAFLVVGAAVSAIPTLRSRYRRPA</sequence>
<comment type="caution">
    <text evidence="2">The sequence shown here is derived from an EMBL/GenBank/DDBJ whole genome shotgun (WGS) entry which is preliminary data.</text>
</comment>
<dbReference type="InterPro" id="IPR049713">
    <property type="entry name" value="Pr6Pr-like"/>
</dbReference>
<name>A0A0R0CBK6_9GAMM</name>
<keyword evidence="1" id="KW-1133">Transmembrane helix</keyword>
<feature type="transmembrane region" description="Helical" evidence="1">
    <location>
        <begin position="44"/>
        <end position="64"/>
    </location>
</feature>
<keyword evidence="1" id="KW-0472">Membrane</keyword>
<evidence type="ECO:0000313" key="2">
    <source>
        <dbReference type="EMBL" id="KRG63630.1"/>
    </source>
</evidence>
<proteinExistence type="predicted"/>
<organism evidence="2 3">
    <name type="scientific">Stenotrophomonas humi</name>
    <dbReference type="NCBI Taxonomy" id="405444"/>
    <lineage>
        <taxon>Bacteria</taxon>
        <taxon>Pseudomonadati</taxon>
        <taxon>Pseudomonadota</taxon>
        <taxon>Gammaproteobacteria</taxon>
        <taxon>Lysobacterales</taxon>
        <taxon>Lysobacteraceae</taxon>
        <taxon>Stenotrophomonas</taxon>
    </lineage>
</organism>
<keyword evidence="1" id="KW-0812">Transmembrane</keyword>
<feature type="transmembrane region" description="Helical" evidence="1">
    <location>
        <begin position="141"/>
        <end position="160"/>
    </location>
</feature>
<dbReference type="Proteomes" id="UP000050864">
    <property type="component" value="Unassembled WGS sequence"/>
</dbReference>
<dbReference type="PATRIC" id="fig|405444.3.peg.1399"/>